<comment type="caution">
    <text evidence="3">The sequence shown here is derived from an EMBL/GenBank/DDBJ whole genome shotgun (WGS) entry which is preliminary data.</text>
</comment>
<evidence type="ECO:0000259" key="2">
    <source>
        <dbReference type="Pfam" id="PF04492"/>
    </source>
</evidence>
<dbReference type="InterPro" id="IPR006497">
    <property type="entry name" value="Phage_lambda_VrpO_N"/>
</dbReference>
<organism evidence="3 4">
    <name type="scientific">Tatumella punctata</name>
    <dbReference type="NCBI Taxonomy" id="399969"/>
    <lineage>
        <taxon>Bacteria</taxon>
        <taxon>Pseudomonadati</taxon>
        <taxon>Pseudomonadota</taxon>
        <taxon>Gammaproteobacteria</taxon>
        <taxon>Enterobacterales</taxon>
        <taxon>Erwiniaceae</taxon>
        <taxon>Tatumella</taxon>
    </lineage>
</organism>
<sequence length="330" mass="37493">MATAALYDFNSARNLRSNRMENQKSGFVPMYRSILKQSWRKDVYLRTLWQDLLFAAQKEPRKVNFRGHDWQLNTGQLVTTLDDLGANLCNRDGDPTSRHAVKRMLTVFEKEGMITVHSEHRKGTVITLLNYSEYNQKMADLPAHNIAHYSAPNKPSDTNASEGGAEHSAAHYPAHHEQQCNNNNKNLTSENSDESSDKPLKNTPALRPGAAIQSGRKWGSDEDLRAAEWLFGKVQEISPSAKKPNYAAWANDIRLMREQDNRTHKEICQLFKWACQDSFWQGNILCPSKLRDKWDQLAIKRGKQQAGTPASGGRPNLDFDNNDWAEGLEL</sequence>
<accession>A0ABW1VUZ5</accession>
<proteinExistence type="predicted"/>
<feature type="compositionally biased region" description="Basic and acidic residues" evidence="1">
    <location>
        <begin position="164"/>
        <end position="178"/>
    </location>
</feature>
<keyword evidence="4" id="KW-1185">Reference proteome</keyword>
<name>A0ABW1VUZ5_9GAMM</name>
<feature type="region of interest" description="Disordered" evidence="1">
    <location>
        <begin position="147"/>
        <end position="218"/>
    </location>
</feature>
<feature type="domain" description="Bacteriophage lambda Replication protein O N-terminal" evidence="2">
    <location>
        <begin position="19"/>
        <end position="127"/>
    </location>
</feature>
<feature type="region of interest" description="Disordered" evidence="1">
    <location>
        <begin position="301"/>
        <end position="330"/>
    </location>
</feature>
<feature type="compositionally biased region" description="Acidic residues" evidence="1">
    <location>
        <begin position="320"/>
        <end position="330"/>
    </location>
</feature>
<dbReference type="Pfam" id="PF04492">
    <property type="entry name" value="Phage_rep_O"/>
    <property type="match status" value="1"/>
</dbReference>
<protein>
    <submittedName>
        <fullName evidence="3">Replication protein</fullName>
    </submittedName>
</protein>
<evidence type="ECO:0000256" key="1">
    <source>
        <dbReference type="SAM" id="MobiDB-lite"/>
    </source>
</evidence>
<reference evidence="4" key="1">
    <citation type="journal article" date="2019" name="Int. J. Syst. Evol. Microbiol.">
        <title>The Global Catalogue of Microorganisms (GCM) 10K type strain sequencing project: providing services to taxonomists for standard genome sequencing and annotation.</title>
        <authorList>
            <consortium name="The Broad Institute Genomics Platform"/>
            <consortium name="The Broad Institute Genome Sequencing Center for Infectious Disease"/>
            <person name="Wu L."/>
            <person name="Ma J."/>
        </authorList>
    </citation>
    <scope>NUCLEOTIDE SEQUENCE [LARGE SCALE GENOMIC DNA]</scope>
    <source>
        <strain evidence="4">CGMCC 4.1530</strain>
    </source>
</reference>
<evidence type="ECO:0000313" key="3">
    <source>
        <dbReference type="EMBL" id="MFC6363558.1"/>
    </source>
</evidence>
<dbReference type="RefSeq" id="WP_385959882.1">
    <property type="nucleotide sequence ID" value="NZ_JBHSUC010000035.1"/>
</dbReference>
<dbReference type="EMBL" id="JBHSUC010000035">
    <property type="protein sequence ID" value="MFC6363558.1"/>
    <property type="molecule type" value="Genomic_DNA"/>
</dbReference>
<gene>
    <name evidence="3" type="ORF">ACFP73_15970</name>
</gene>
<evidence type="ECO:0000313" key="4">
    <source>
        <dbReference type="Proteomes" id="UP001596215"/>
    </source>
</evidence>
<dbReference type="Proteomes" id="UP001596215">
    <property type="component" value="Unassembled WGS sequence"/>
</dbReference>